<name>A0A1F6TH11_9PROT</name>
<reference evidence="1 2" key="1">
    <citation type="journal article" date="2016" name="Nat. Commun.">
        <title>Thousands of microbial genomes shed light on interconnected biogeochemical processes in an aquifer system.</title>
        <authorList>
            <person name="Anantharaman K."/>
            <person name="Brown C.T."/>
            <person name="Hug L.A."/>
            <person name="Sharon I."/>
            <person name="Castelle C.J."/>
            <person name="Probst A.J."/>
            <person name="Thomas B.C."/>
            <person name="Singh A."/>
            <person name="Wilkins M.J."/>
            <person name="Karaoz U."/>
            <person name="Brodie E.L."/>
            <person name="Williams K.H."/>
            <person name="Hubbard S.S."/>
            <person name="Banfield J.F."/>
        </authorList>
    </citation>
    <scope>NUCLEOTIDE SEQUENCE [LARGE SCALE GENOMIC DNA]</scope>
</reference>
<organism evidence="1 2">
    <name type="scientific">Candidatus Muproteobacteria bacterium RIFCSPHIGHO2_01_FULL_65_16</name>
    <dbReference type="NCBI Taxonomy" id="1817764"/>
    <lineage>
        <taxon>Bacteria</taxon>
        <taxon>Pseudomonadati</taxon>
        <taxon>Pseudomonadota</taxon>
        <taxon>Candidatus Muproteobacteria</taxon>
    </lineage>
</organism>
<protein>
    <submittedName>
        <fullName evidence="1">Uncharacterized protein</fullName>
    </submittedName>
</protein>
<dbReference type="Proteomes" id="UP000179360">
    <property type="component" value="Unassembled WGS sequence"/>
</dbReference>
<dbReference type="AlphaFoldDB" id="A0A1F6TH11"/>
<comment type="caution">
    <text evidence="1">The sequence shown here is derived from an EMBL/GenBank/DDBJ whole genome shotgun (WGS) entry which is preliminary data.</text>
</comment>
<proteinExistence type="predicted"/>
<gene>
    <name evidence="1" type="ORF">A2637_03490</name>
</gene>
<evidence type="ECO:0000313" key="2">
    <source>
        <dbReference type="Proteomes" id="UP000179360"/>
    </source>
</evidence>
<dbReference type="EMBL" id="MFSY01000126">
    <property type="protein sequence ID" value="OGI44378.1"/>
    <property type="molecule type" value="Genomic_DNA"/>
</dbReference>
<evidence type="ECO:0000313" key="1">
    <source>
        <dbReference type="EMBL" id="OGI44378.1"/>
    </source>
</evidence>
<accession>A0A1F6TH11</accession>
<sequence>MIRRKGVRRRVEVAERHQADEIRICQRRHRERRLGATGAQVAQRVRAGRAALRLRHAHLSQLFAHGLVVLGERHGSTQYTGAQ</sequence>